<keyword evidence="2" id="KW-1185">Reference proteome</keyword>
<dbReference type="Gene3D" id="2.60.120.10">
    <property type="entry name" value="Jelly Rolls"/>
    <property type="match status" value="2"/>
</dbReference>
<proteinExistence type="predicted"/>
<name>A0A061J9B1_TRYRA</name>
<dbReference type="OrthoDB" id="272675at2759"/>
<reference evidence="1 2" key="1">
    <citation type="submission" date="2013-07" db="EMBL/GenBank/DDBJ databases">
        <authorList>
            <person name="Stoco P.H."/>
            <person name="Wagner G."/>
            <person name="Gerber A."/>
            <person name="Zaha A."/>
            <person name="Thompson C."/>
            <person name="Bartholomeu D.C."/>
            <person name="Luckemeyer D.D."/>
            <person name="Bahia D."/>
            <person name="Loreto E."/>
            <person name="Prestes E.B."/>
            <person name="Lima F.M."/>
            <person name="Rodrigues-Luiz G."/>
            <person name="Vallejo G.A."/>
            <person name="Filho J.F."/>
            <person name="Monteiro K.M."/>
            <person name="Tyler K.M."/>
            <person name="de Almeida L.G."/>
            <person name="Ortiz M.F."/>
            <person name="Siervo M.A."/>
            <person name="de Moraes M.H."/>
            <person name="Cunha O.L."/>
            <person name="Mendonca-Neto R."/>
            <person name="Silva R."/>
            <person name="Teixeira S.M."/>
            <person name="Murta S.M."/>
            <person name="Sincero T.C."/>
            <person name="Mendes T.A."/>
            <person name="Urmenyi T.P."/>
            <person name="Silva V.G."/>
            <person name="da Rocha W.D."/>
            <person name="Andersson B."/>
            <person name="Romanha A.J."/>
            <person name="Steindel M."/>
            <person name="de Vasconcelos A.T."/>
            <person name="Grisard E.C."/>
        </authorList>
    </citation>
    <scope>NUCLEOTIDE SEQUENCE [LARGE SCALE GENOMIC DNA]</scope>
    <source>
        <strain evidence="1 2">SC58</strain>
    </source>
</reference>
<dbReference type="AlphaFoldDB" id="A0A061J9B1"/>
<evidence type="ECO:0000313" key="1">
    <source>
        <dbReference type="EMBL" id="ESL11489.1"/>
    </source>
</evidence>
<organism evidence="1 2">
    <name type="scientific">Trypanosoma rangeli SC58</name>
    <dbReference type="NCBI Taxonomy" id="429131"/>
    <lineage>
        <taxon>Eukaryota</taxon>
        <taxon>Discoba</taxon>
        <taxon>Euglenozoa</taxon>
        <taxon>Kinetoplastea</taxon>
        <taxon>Metakinetoplastina</taxon>
        <taxon>Trypanosomatida</taxon>
        <taxon>Trypanosomatidae</taxon>
        <taxon>Trypanosoma</taxon>
        <taxon>Herpetosoma</taxon>
    </lineage>
</organism>
<evidence type="ECO:0008006" key="3">
    <source>
        <dbReference type="Google" id="ProtNLM"/>
    </source>
</evidence>
<gene>
    <name evidence="1" type="ORF">TRSC58_00759</name>
</gene>
<comment type="caution">
    <text evidence="1">The sequence shown here is derived from an EMBL/GenBank/DDBJ whole genome shotgun (WGS) entry which is preliminary data.</text>
</comment>
<evidence type="ECO:0000313" key="2">
    <source>
        <dbReference type="Proteomes" id="UP000031737"/>
    </source>
</evidence>
<protein>
    <recommendedName>
        <fullName evidence="3">Cyclic nucleotide-binding domain-containing protein</fullName>
    </recommendedName>
</protein>
<dbReference type="Proteomes" id="UP000031737">
    <property type="component" value="Unassembled WGS sequence"/>
</dbReference>
<dbReference type="InterPro" id="IPR014710">
    <property type="entry name" value="RmlC-like_jellyroll"/>
</dbReference>
<dbReference type="InterPro" id="IPR018490">
    <property type="entry name" value="cNMP-bd_dom_sf"/>
</dbReference>
<dbReference type="SUPFAM" id="SSF51206">
    <property type="entry name" value="cAMP-binding domain-like"/>
    <property type="match status" value="3"/>
</dbReference>
<accession>A0A061J9B1</accession>
<dbReference type="VEuPathDB" id="TriTrypDB:TRSC58_00759"/>
<dbReference type="EMBL" id="AUPL01000759">
    <property type="protein sequence ID" value="ESL11489.1"/>
    <property type="molecule type" value="Genomic_DNA"/>
</dbReference>
<sequence length="726" mass="79315">MLLSPVVKARLRLKLGVVRRRLAARRVTQVIPKLDADKLLSCPLFAKWPSAALSELRLEMVWEVHLKGDALLYGGMPCDMSSLFWIVSGELAELPNRRDLCERRRLSEAVGDGVSSVHSIGGEWASSGALRAEFRQNLATFGAGQFAAGERLFLGLPYDRTLRCETNVTGFSVSFRVVQRLQKRWQVPPGASVSAAKEIMQDQLLRRDERPLLSLALLKNPILRCLDAATLSILWIRLSPIVVCANEMICDDVFAADTISFLQSGEVCVGDKRGHRGRKTVSCGGAIGLHSFAPSEVPCARGEKHPAVALSFSQLWRVGRRTFSEAVSDTEWKRCAAIALKTIDFRIDRSLLAKAEVFSSLSPSKLEALANRMELRVVRGDAYILPPQKKPQEVIVVLVGTVYFEARTPAGKVQHGGKSERTRIPCGDPVAFAECVAEMPLRYGVFAATGAVIVSLTRRAMVKVLRKDDDGPEIEPAVTEAAMAQLGVPLAVRNATRIVNRAQEKAARRVRKYAQVQHSSVAPQDELKDVPSLDANVDQLIGLSTQVLSTLAVQLQSLRPGVWRTECGGVLYDAASHTVMKKQSPDEGSKPHRRQTCFTLDEKGCVVFCSTDAVVDKPAEEVAQSPGVVNGAEGERDTSGQALSIYLAVRNARPKPSHKLPSPSALRCAPNETLPAVMGTASVSERVKALRRMGKQLQDEAENTLSLPVGRFLPHLGHRNNLCIGM</sequence>